<dbReference type="Proteomes" id="UP001497516">
    <property type="component" value="Chromosome 10"/>
</dbReference>
<keyword evidence="2" id="KW-1185">Reference proteome</keyword>
<organism evidence="1 2">
    <name type="scientific">Linum trigynum</name>
    <dbReference type="NCBI Taxonomy" id="586398"/>
    <lineage>
        <taxon>Eukaryota</taxon>
        <taxon>Viridiplantae</taxon>
        <taxon>Streptophyta</taxon>
        <taxon>Embryophyta</taxon>
        <taxon>Tracheophyta</taxon>
        <taxon>Spermatophyta</taxon>
        <taxon>Magnoliopsida</taxon>
        <taxon>eudicotyledons</taxon>
        <taxon>Gunneridae</taxon>
        <taxon>Pentapetalae</taxon>
        <taxon>rosids</taxon>
        <taxon>fabids</taxon>
        <taxon>Malpighiales</taxon>
        <taxon>Linaceae</taxon>
        <taxon>Linum</taxon>
    </lineage>
</organism>
<accession>A0AAV2CWT1</accession>
<evidence type="ECO:0000313" key="1">
    <source>
        <dbReference type="EMBL" id="CAL1360305.1"/>
    </source>
</evidence>
<protein>
    <submittedName>
        <fullName evidence="1">Uncharacterized protein</fullName>
    </submittedName>
</protein>
<evidence type="ECO:0000313" key="2">
    <source>
        <dbReference type="Proteomes" id="UP001497516"/>
    </source>
</evidence>
<sequence length="84" mass="9636">MGTFSTPWSAWKFEAKLRSSLFKLLKVLAQNRKAVPNCLYGSEFEMTTLSFNSTSLGKNRVSKVIAGRARMRRLKIALRLEFLH</sequence>
<dbReference type="AlphaFoldDB" id="A0AAV2CWT1"/>
<gene>
    <name evidence="1" type="ORF">LTRI10_LOCUS7748</name>
</gene>
<name>A0AAV2CWT1_9ROSI</name>
<proteinExistence type="predicted"/>
<dbReference type="EMBL" id="OZ034814">
    <property type="protein sequence ID" value="CAL1360305.1"/>
    <property type="molecule type" value="Genomic_DNA"/>
</dbReference>
<reference evidence="1 2" key="1">
    <citation type="submission" date="2024-04" db="EMBL/GenBank/DDBJ databases">
        <authorList>
            <person name="Fracassetti M."/>
        </authorList>
    </citation>
    <scope>NUCLEOTIDE SEQUENCE [LARGE SCALE GENOMIC DNA]</scope>
</reference>